<dbReference type="AlphaFoldDB" id="A0A2C9U9C1"/>
<gene>
    <name evidence="2" type="ORF">MANES_16G028400</name>
</gene>
<name>A0A2C9U9C1_MANES</name>
<reference evidence="2" key="1">
    <citation type="submission" date="2016-02" db="EMBL/GenBank/DDBJ databases">
        <title>WGS assembly of Manihot esculenta.</title>
        <authorList>
            <person name="Bredeson J.V."/>
            <person name="Prochnik S.E."/>
            <person name="Lyons J.B."/>
            <person name="Schmutz J."/>
            <person name="Grimwood J."/>
            <person name="Vrebalov J."/>
            <person name="Bart R.S."/>
            <person name="Amuge T."/>
            <person name="Ferguson M.E."/>
            <person name="Green R."/>
            <person name="Putnam N."/>
            <person name="Stites J."/>
            <person name="Rounsley S."/>
            <person name="Rokhsar D.S."/>
        </authorList>
    </citation>
    <scope>NUCLEOTIDE SEQUENCE [LARGE SCALE GENOMIC DNA]</scope>
    <source>
        <tissue evidence="2">Leaf</tissue>
    </source>
</reference>
<feature type="compositionally biased region" description="Polar residues" evidence="1">
    <location>
        <begin position="1"/>
        <end position="13"/>
    </location>
</feature>
<sequence>MENQTFSYIQNPDENGCGDDTEEQHSNLFPAGKLADPMKESLLVFEHLGRFSPAYRLDRQVNATTVLLMLLKMLLQ</sequence>
<feature type="region of interest" description="Disordered" evidence="1">
    <location>
        <begin position="1"/>
        <end position="25"/>
    </location>
</feature>
<accession>A0A2C9U9C1</accession>
<organism evidence="2">
    <name type="scientific">Manihot esculenta</name>
    <name type="common">Cassava</name>
    <name type="synonym">Jatropha manihot</name>
    <dbReference type="NCBI Taxonomy" id="3983"/>
    <lineage>
        <taxon>Eukaryota</taxon>
        <taxon>Viridiplantae</taxon>
        <taxon>Streptophyta</taxon>
        <taxon>Embryophyta</taxon>
        <taxon>Tracheophyta</taxon>
        <taxon>Spermatophyta</taxon>
        <taxon>Magnoliopsida</taxon>
        <taxon>eudicotyledons</taxon>
        <taxon>Gunneridae</taxon>
        <taxon>Pentapetalae</taxon>
        <taxon>rosids</taxon>
        <taxon>fabids</taxon>
        <taxon>Malpighiales</taxon>
        <taxon>Euphorbiaceae</taxon>
        <taxon>Crotonoideae</taxon>
        <taxon>Manihoteae</taxon>
        <taxon>Manihot</taxon>
    </lineage>
</organism>
<proteinExistence type="predicted"/>
<evidence type="ECO:0000256" key="1">
    <source>
        <dbReference type="SAM" id="MobiDB-lite"/>
    </source>
</evidence>
<evidence type="ECO:0000313" key="2">
    <source>
        <dbReference type="EMBL" id="OAY26198.1"/>
    </source>
</evidence>
<dbReference type="EMBL" id="CM004402">
    <property type="protein sequence ID" value="OAY26198.1"/>
    <property type="molecule type" value="Genomic_DNA"/>
</dbReference>
<protein>
    <submittedName>
        <fullName evidence="2">Uncharacterized protein</fullName>
    </submittedName>
</protein>